<sequence length="951" mass="108479">MTEPEFSAENVEKALYQLYFDPSVSTKDVAQQWLTKAQRANEAWKFAWTLLQPGKATEVQYFGASSLVSKISASWNDVVESDVHILRDHLYEQLLYFCQMPEKRIVLTRLCVAFSSFVINCVIRNMWTTALSDIIEKLQTTASINSGNHNYLALLEILTVLPEEYQTSHLDKYKRGIVMNMLRDGMSQITRLLKSLFQVAGLKLKVINCLSSWISLGTPMTECEDLLLNILECVKQPEFFEKSIECMLNAFCSPILSEYPETVKKFVPIILSMQPMLEKAIEEQDCENILGLTKLICSLAENQTKIIVNTCTDPQCGLGLINLVMICTNVPLQYPTDEVSSPISFTFWYSLQDELQALSAEENMQVRQHVLPFFYQLLNVLLRKASYPTDNSHNGWSADEKEQHRIYRIDISDTLMYVLEMLGIQVLLFIFEQFKTCLQDPSTMETRWHGIETCLFGIHSIVETLTETDTEIPCLSSLAQVLPQIPISSIQLADTVLYTVGTLTEWLSRHPEHLRMLLQLVVPCISNNDLSLSAVLTMRRITRECAEHMGPYAGNLMEQISNVFMQGTLRTNEESWLMQSAGYILSIMPEEEYVQHVERLLMLHIHQLDALSKEDPSPPNKNSILRILDLLTNLFSTLDRRKRDEDGEIIQTEVNKNQHVIVMLEQLMPIFKEILNHWVRDSTVVQTLCSLYNKAIRTLVSAFKPLLHHLCEMLSTLYQAYPYYSVLDLAQQITLVFGSDPQELETVAALLQVIMTTSMKVFENRIYVDHPDIAHGFMYLMSVVCRKQAELFHHVTKNGKPSTLDIFHCGILTLSMPDTESAKAGSNFVIELLGLYQTDSTVAASIEKSGKELTKVTLKAIGGQSPRTCMDNFADILFCLSKIAFESFNRWMTELLAQPDIPNTKVEVAKRNTFHKQLLREVKSKRKYRDTVKDFALICRGLHGTEYANGT</sequence>
<reference evidence="8" key="1">
    <citation type="submission" date="2020-04" db="EMBL/GenBank/DDBJ databases">
        <authorList>
            <person name="Neveu A P."/>
        </authorList>
    </citation>
    <scope>NUCLEOTIDE SEQUENCE</scope>
    <source>
        <tissue evidence="8">Whole embryo</tissue>
    </source>
</reference>
<proteinExistence type="evidence at transcript level"/>
<dbReference type="GO" id="GO:0031267">
    <property type="term" value="F:small GTPase binding"/>
    <property type="evidence" value="ECO:0007669"/>
    <property type="project" value="InterPro"/>
</dbReference>
<keyword evidence="4" id="KW-0813">Transport</keyword>
<dbReference type="GO" id="GO:0005634">
    <property type="term" value="C:nucleus"/>
    <property type="evidence" value="ECO:0007669"/>
    <property type="project" value="UniProtKB-SubCell"/>
</dbReference>
<dbReference type="InterPro" id="IPR016024">
    <property type="entry name" value="ARM-type_fold"/>
</dbReference>
<name>A0A6F9DFH0_9ASCI</name>
<dbReference type="Pfam" id="PF24138">
    <property type="entry name" value="TPR_TNPO3_IPO13_2nd"/>
    <property type="match status" value="1"/>
</dbReference>
<comment type="similarity">
    <text evidence="2">Belongs to the importin beta family.</text>
</comment>
<dbReference type="InterPro" id="IPR011989">
    <property type="entry name" value="ARM-like"/>
</dbReference>
<dbReference type="InterPro" id="IPR057942">
    <property type="entry name" value="TPR_TNPO3_IPO13_3rd"/>
</dbReference>
<dbReference type="SMART" id="SM00913">
    <property type="entry name" value="IBN_N"/>
    <property type="match status" value="1"/>
</dbReference>
<dbReference type="Gene3D" id="1.25.10.10">
    <property type="entry name" value="Leucine-rich Repeat Variant"/>
    <property type="match status" value="1"/>
</dbReference>
<organism evidence="8">
    <name type="scientific">Phallusia mammillata</name>
    <dbReference type="NCBI Taxonomy" id="59560"/>
    <lineage>
        <taxon>Eukaryota</taxon>
        <taxon>Metazoa</taxon>
        <taxon>Chordata</taxon>
        <taxon>Tunicata</taxon>
        <taxon>Ascidiacea</taxon>
        <taxon>Phlebobranchia</taxon>
        <taxon>Ascidiidae</taxon>
        <taxon>Phallusia</taxon>
    </lineage>
</organism>
<dbReference type="InterPro" id="IPR040520">
    <property type="entry name" value="Importin_rep_3"/>
</dbReference>
<dbReference type="Pfam" id="PF24139">
    <property type="entry name" value="TPR_TNPO3_IPO13_4th"/>
    <property type="match status" value="1"/>
</dbReference>
<evidence type="ECO:0000313" key="8">
    <source>
        <dbReference type="EMBL" id="CAB3256569.1"/>
    </source>
</evidence>
<dbReference type="InterPro" id="IPR057941">
    <property type="entry name" value="TPR_TNPO3_IPO13_2nd"/>
</dbReference>
<accession>A0A6F9DFH0</accession>
<dbReference type="PANTHER" id="PTHR12363:SF33">
    <property type="entry name" value="IMPORTIN-13"/>
    <property type="match status" value="1"/>
</dbReference>
<protein>
    <submittedName>
        <fullName evidence="8">Importin-13-like</fullName>
    </submittedName>
</protein>
<evidence type="ECO:0000256" key="4">
    <source>
        <dbReference type="ARBA" id="ARBA00022448"/>
    </source>
</evidence>
<dbReference type="EMBL" id="LR786017">
    <property type="protein sequence ID" value="CAB3256569.1"/>
    <property type="molecule type" value="mRNA"/>
</dbReference>
<gene>
    <name evidence="8" type="primary">Ipo13</name>
</gene>
<evidence type="ECO:0000256" key="3">
    <source>
        <dbReference type="ARBA" id="ARBA00011422"/>
    </source>
</evidence>
<dbReference type="GO" id="GO:0005737">
    <property type="term" value="C:cytoplasm"/>
    <property type="evidence" value="ECO:0007669"/>
    <property type="project" value="TreeGrafter"/>
</dbReference>
<dbReference type="Pfam" id="PF18806">
    <property type="entry name" value="Importin_rep_3"/>
    <property type="match status" value="1"/>
</dbReference>
<comment type="subunit">
    <text evidence="3">Interacts with UBC9, RAN, RBM8A, eIF-1A and PAX6.</text>
</comment>
<dbReference type="PANTHER" id="PTHR12363">
    <property type="entry name" value="TRANSPORTIN 3 AND IMPORTIN 13"/>
    <property type="match status" value="1"/>
</dbReference>
<evidence type="ECO:0000256" key="5">
    <source>
        <dbReference type="ARBA" id="ARBA00022927"/>
    </source>
</evidence>
<evidence type="ECO:0000256" key="1">
    <source>
        <dbReference type="ARBA" id="ARBA00004123"/>
    </source>
</evidence>
<dbReference type="Pfam" id="PF18773">
    <property type="entry name" value="Importin_rep"/>
    <property type="match status" value="1"/>
</dbReference>
<dbReference type="InterPro" id="IPR040709">
    <property type="entry name" value="Importin_rep_1"/>
</dbReference>
<keyword evidence="6" id="KW-0539">Nucleus</keyword>
<dbReference type="InterPro" id="IPR051345">
    <property type="entry name" value="Importin_beta-like_NTR"/>
</dbReference>
<dbReference type="Pfam" id="PF24140">
    <property type="entry name" value="TPR_TNPO3_IPO13_3rd"/>
    <property type="match status" value="1"/>
</dbReference>
<dbReference type="Pfam" id="PF03810">
    <property type="entry name" value="IBN_N"/>
    <property type="match status" value="1"/>
</dbReference>
<dbReference type="AlphaFoldDB" id="A0A6F9DFH0"/>
<feature type="domain" description="Importin N-terminal" evidence="7">
    <location>
        <begin position="30"/>
        <end position="96"/>
    </location>
</feature>
<evidence type="ECO:0000256" key="2">
    <source>
        <dbReference type="ARBA" id="ARBA00007991"/>
    </source>
</evidence>
<evidence type="ECO:0000256" key="6">
    <source>
        <dbReference type="ARBA" id="ARBA00023242"/>
    </source>
</evidence>
<dbReference type="InterPro" id="IPR001494">
    <property type="entry name" value="Importin-beta_N"/>
</dbReference>
<dbReference type="GO" id="GO:0006606">
    <property type="term" value="P:protein import into nucleus"/>
    <property type="evidence" value="ECO:0007669"/>
    <property type="project" value="TreeGrafter"/>
</dbReference>
<dbReference type="InterPro" id="IPR058537">
    <property type="entry name" value="TPR_TNPO3_IPO13_4th"/>
</dbReference>
<evidence type="ECO:0000259" key="7">
    <source>
        <dbReference type="SMART" id="SM00913"/>
    </source>
</evidence>
<keyword evidence="5" id="KW-0653">Protein transport</keyword>
<dbReference type="SUPFAM" id="SSF48371">
    <property type="entry name" value="ARM repeat"/>
    <property type="match status" value="1"/>
</dbReference>
<comment type="subcellular location">
    <subcellularLocation>
        <location evidence="1">Nucleus</location>
    </subcellularLocation>
</comment>